<accession>A0A4U0FH22</accession>
<sequence length="211" mass="24427">MSVIRQWFAALHETLDQLILRFPDAGAEERGRLQEQWEMLKSFSDDVIENWLQLEDKMSLFREIQQEGAILQEPEELLGPFQKGQGYFKLHMFAQAAEQLEDMVGQFPDMLAARLYLAMSRMHLEQWSEAQRHFRLIAALADEAKLQAIAYNALGCIQAVFAHLDQAQQLFRKAMEADPSFREPRQNLECCRRGGEELQLHFGSPELQAMV</sequence>
<comment type="caution">
    <text evidence="2">The sequence shown here is derived from an EMBL/GenBank/DDBJ whole genome shotgun (WGS) entry which is preliminary data.</text>
</comment>
<gene>
    <name evidence="2" type="ORF">E5161_02700</name>
</gene>
<dbReference type="Proteomes" id="UP000309673">
    <property type="component" value="Unassembled WGS sequence"/>
</dbReference>
<keyword evidence="1" id="KW-0802">TPR repeat</keyword>
<dbReference type="Gene3D" id="1.25.40.10">
    <property type="entry name" value="Tetratricopeptide repeat domain"/>
    <property type="match status" value="1"/>
</dbReference>
<dbReference type="EMBL" id="SUPK01000001">
    <property type="protein sequence ID" value="TJY44313.1"/>
    <property type="molecule type" value="Genomic_DNA"/>
</dbReference>
<dbReference type="PROSITE" id="PS50005">
    <property type="entry name" value="TPR"/>
    <property type="match status" value="1"/>
</dbReference>
<reference evidence="2 3" key="1">
    <citation type="submission" date="2019-04" db="EMBL/GenBank/DDBJ databases">
        <title>Cohnella sp. nov., isolated from soil.</title>
        <authorList>
            <person name="Kim W."/>
        </authorList>
    </citation>
    <scope>NUCLEOTIDE SEQUENCE [LARGE SCALE GENOMIC DNA]</scope>
    <source>
        <strain evidence="2 3">CAU 1483</strain>
    </source>
</reference>
<dbReference type="InterPro" id="IPR011990">
    <property type="entry name" value="TPR-like_helical_dom_sf"/>
</dbReference>
<keyword evidence="3" id="KW-1185">Reference proteome</keyword>
<dbReference type="RefSeq" id="WP_136776122.1">
    <property type="nucleotide sequence ID" value="NZ_SUPK01000001.1"/>
</dbReference>
<evidence type="ECO:0000256" key="1">
    <source>
        <dbReference type="PROSITE-ProRule" id="PRU00339"/>
    </source>
</evidence>
<name>A0A4U0FH22_9BACL</name>
<dbReference type="SUPFAM" id="SSF48452">
    <property type="entry name" value="TPR-like"/>
    <property type="match status" value="1"/>
</dbReference>
<proteinExistence type="predicted"/>
<organism evidence="2 3">
    <name type="scientific">Cohnella pontilimi</name>
    <dbReference type="NCBI Taxonomy" id="2564100"/>
    <lineage>
        <taxon>Bacteria</taxon>
        <taxon>Bacillati</taxon>
        <taxon>Bacillota</taxon>
        <taxon>Bacilli</taxon>
        <taxon>Bacillales</taxon>
        <taxon>Paenibacillaceae</taxon>
        <taxon>Cohnella</taxon>
    </lineage>
</organism>
<feature type="repeat" description="TPR" evidence="1">
    <location>
        <begin position="148"/>
        <end position="181"/>
    </location>
</feature>
<evidence type="ECO:0000313" key="3">
    <source>
        <dbReference type="Proteomes" id="UP000309673"/>
    </source>
</evidence>
<evidence type="ECO:0000313" key="2">
    <source>
        <dbReference type="EMBL" id="TJY44313.1"/>
    </source>
</evidence>
<dbReference type="AlphaFoldDB" id="A0A4U0FH22"/>
<dbReference type="OrthoDB" id="2370959at2"/>
<dbReference type="InterPro" id="IPR019734">
    <property type="entry name" value="TPR_rpt"/>
</dbReference>
<protein>
    <submittedName>
        <fullName evidence="2">Uncharacterized protein</fullName>
    </submittedName>
</protein>